<comment type="caution">
    <text evidence="3">The sequence shown here is derived from an EMBL/GenBank/DDBJ whole genome shotgun (WGS) entry which is preliminary data.</text>
</comment>
<feature type="non-terminal residue" evidence="3">
    <location>
        <position position="1"/>
    </location>
</feature>
<keyword evidence="1" id="KW-1133">Transmembrane helix</keyword>
<dbReference type="InterPro" id="IPR037185">
    <property type="entry name" value="EmrE-like"/>
</dbReference>
<dbReference type="AlphaFoldDB" id="X1PDF3"/>
<dbReference type="Pfam" id="PF00892">
    <property type="entry name" value="EamA"/>
    <property type="match status" value="1"/>
</dbReference>
<evidence type="ECO:0000313" key="3">
    <source>
        <dbReference type="EMBL" id="GAI40481.1"/>
    </source>
</evidence>
<feature type="transmembrane region" description="Helical" evidence="1">
    <location>
        <begin position="166"/>
        <end position="185"/>
    </location>
</feature>
<feature type="transmembrane region" description="Helical" evidence="1">
    <location>
        <begin position="114"/>
        <end position="131"/>
    </location>
</feature>
<feature type="transmembrane region" description="Helical" evidence="1">
    <location>
        <begin position="83"/>
        <end position="105"/>
    </location>
</feature>
<gene>
    <name evidence="3" type="ORF">S06H3_38922</name>
</gene>
<keyword evidence="1" id="KW-0812">Transmembrane</keyword>
<dbReference type="InterPro" id="IPR000620">
    <property type="entry name" value="EamA_dom"/>
</dbReference>
<proteinExistence type="predicted"/>
<sequence length="188" mass="21222">IAVEFIPPTSLALTRFLLASLSFLIVDLYLFIQRRQRGEETSKTIERRSYTKLDWIYLGIASFSGTSLFFALQYAAIELIGPSLPALFVCLLAPVLITVLAVVFFNERLTKFKIIGYVIATVGGFLLVTGGDLRTLTLKFREIALNYINISYSYFSLSDAITNKKYSFIHICSFFITYNLLLTQLPGQ</sequence>
<reference evidence="3" key="1">
    <citation type="journal article" date="2014" name="Front. Microbiol.">
        <title>High frequency of phylogenetically diverse reductive dehalogenase-homologous genes in deep subseafloor sedimentary metagenomes.</title>
        <authorList>
            <person name="Kawai M."/>
            <person name="Futagami T."/>
            <person name="Toyoda A."/>
            <person name="Takaki Y."/>
            <person name="Nishi S."/>
            <person name="Hori S."/>
            <person name="Arai W."/>
            <person name="Tsubouchi T."/>
            <person name="Morono Y."/>
            <person name="Uchiyama I."/>
            <person name="Ito T."/>
            <person name="Fujiyama A."/>
            <person name="Inagaki F."/>
            <person name="Takami H."/>
        </authorList>
    </citation>
    <scope>NUCLEOTIDE SEQUENCE</scope>
    <source>
        <strain evidence="3">Expedition CK06-06</strain>
    </source>
</reference>
<dbReference type="SUPFAM" id="SSF103481">
    <property type="entry name" value="Multidrug resistance efflux transporter EmrE"/>
    <property type="match status" value="1"/>
</dbReference>
<dbReference type="EMBL" id="BARV01023763">
    <property type="protein sequence ID" value="GAI40481.1"/>
    <property type="molecule type" value="Genomic_DNA"/>
</dbReference>
<evidence type="ECO:0000259" key="2">
    <source>
        <dbReference type="Pfam" id="PF00892"/>
    </source>
</evidence>
<dbReference type="GO" id="GO:0016020">
    <property type="term" value="C:membrane"/>
    <property type="evidence" value="ECO:0007669"/>
    <property type="project" value="InterPro"/>
</dbReference>
<feature type="transmembrane region" description="Helical" evidence="1">
    <location>
        <begin position="12"/>
        <end position="32"/>
    </location>
</feature>
<evidence type="ECO:0000256" key="1">
    <source>
        <dbReference type="SAM" id="Phobius"/>
    </source>
</evidence>
<accession>X1PDF3</accession>
<organism evidence="3">
    <name type="scientific">marine sediment metagenome</name>
    <dbReference type="NCBI Taxonomy" id="412755"/>
    <lineage>
        <taxon>unclassified sequences</taxon>
        <taxon>metagenomes</taxon>
        <taxon>ecological metagenomes</taxon>
    </lineage>
</organism>
<protein>
    <recommendedName>
        <fullName evidence="2">EamA domain-containing protein</fullName>
    </recommendedName>
</protein>
<name>X1PDF3_9ZZZZ</name>
<keyword evidence="1" id="KW-0472">Membrane</keyword>
<feature type="transmembrane region" description="Helical" evidence="1">
    <location>
        <begin position="53"/>
        <end position="77"/>
    </location>
</feature>
<feature type="domain" description="EamA" evidence="2">
    <location>
        <begin position="2"/>
        <end position="128"/>
    </location>
</feature>